<evidence type="ECO:0000313" key="2">
    <source>
        <dbReference type="Proteomes" id="UP001314261"/>
    </source>
</evidence>
<evidence type="ECO:0008006" key="3">
    <source>
        <dbReference type="Google" id="ProtNLM"/>
    </source>
</evidence>
<reference evidence="1 2" key="1">
    <citation type="submission" date="2023-10" db="EMBL/GenBank/DDBJ databases">
        <authorList>
            <person name="Botero Cardona J."/>
        </authorList>
    </citation>
    <scope>NUCLEOTIDE SEQUENCE [LARGE SCALE GENOMIC DNA]</scope>
    <source>
        <strain evidence="1 2">R-54839</strain>
    </source>
</reference>
<protein>
    <recommendedName>
        <fullName evidence="3">50S ribosomal protein L29</fullName>
    </recommendedName>
</protein>
<sequence length="60" mass="7211">MALTQTEKNKLWQEKNKEHSKYLKYRSTSRSFIRKLATEEDLKELTKLIEERLKNIGKEG</sequence>
<dbReference type="EMBL" id="CAUZLR010000005">
    <property type="protein sequence ID" value="CAK1240618.1"/>
    <property type="molecule type" value="Genomic_DNA"/>
</dbReference>
<accession>A0ABM9MU95</accession>
<dbReference type="RefSeq" id="WP_338346183.1">
    <property type="nucleotide sequence ID" value="NZ_CAUZLR010000005.1"/>
</dbReference>
<evidence type="ECO:0000313" key="1">
    <source>
        <dbReference type="EMBL" id="CAK1240618.1"/>
    </source>
</evidence>
<keyword evidence="2" id="KW-1185">Reference proteome</keyword>
<dbReference type="Proteomes" id="UP001314261">
    <property type="component" value="Unassembled WGS sequence"/>
</dbReference>
<gene>
    <name evidence="1" type="ORF">R54839_PPFHFPJH_00876</name>
</gene>
<comment type="caution">
    <text evidence="1">The sequence shown here is derived from an EMBL/GenBank/DDBJ whole genome shotgun (WGS) entry which is preliminary data.</text>
</comment>
<proteinExistence type="predicted"/>
<organism evidence="1 2">
    <name type="scientific">Fructobacillus fructosus</name>
    <dbReference type="NCBI Taxonomy" id="1631"/>
    <lineage>
        <taxon>Bacteria</taxon>
        <taxon>Bacillati</taxon>
        <taxon>Bacillota</taxon>
        <taxon>Bacilli</taxon>
        <taxon>Lactobacillales</taxon>
        <taxon>Lactobacillaceae</taxon>
        <taxon>Fructobacillus</taxon>
    </lineage>
</organism>
<name>A0ABM9MU95_9LACO</name>